<comment type="subcellular location">
    <subcellularLocation>
        <location evidence="1">Membrane</location>
    </subcellularLocation>
</comment>
<dbReference type="PANTHER" id="PTHR35371:SF2">
    <property type="entry name" value="MAPEG FAMILY PROTEIN"/>
    <property type="match status" value="1"/>
</dbReference>
<reference evidence="6" key="1">
    <citation type="journal article" date="2023" name="Mol. Phylogenet. Evol.">
        <title>Genome-scale phylogeny and comparative genomics of the fungal order Sordariales.</title>
        <authorList>
            <person name="Hensen N."/>
            <person name="Bonometti L."/>
            <person name="Westerberg I."/>
            <person name="Brannstrom I.O."/>
            <person name="Guillou S."/>
            <person name="Cros-Aarteil S."/>
            <person name="Calhoun S."/>
            <person name="Haridas S."/>
            <person name="Kuo A."/>
            <person name="Mondo S."/>
            <person name="Pangilinan J."/>
            <person name="Riley R."/>
            <person name="LaButti K."/>
            <person name="Andreopoulos B."/>
            <person name="Lipzen A."/>
            <person name="Chen C."/>
            <person name="Yan M."/>
            <person name="Daum C."/>
            <person name="Ng V."/>
            <person name="Clum A."/>
            <person name="Steindorff A."/>
            <person name="Ohm R.A."/>
            <person name="Martin F."/>
            <person name="Silar P."/>
            <person name="Natvig D.O."/>
            <person name="Lalanne C."/>
            <person name="Gautier V."/>
            <person name="Ament-Velasquez S.L."/>
            <person name="Kruys A."/>
            <person name="Hutchinson M.I."/>
            <person name="Powell A.J."/>
            <person name="Barry K."/>
            <person name="Miller A.N."/>
            <person name="Grigoriev I.V."/>
            <person name="Debuchy R."/>
            <person name="Gladieux P."/>
            <person name="Hiltunen Thoren M."/>
            <person name="Johannesson H."/>
        </authorList>
    </citation>
    <scope>NUCLEOTIDE SEQUENCE</scope>
    <source>
        <strain evidence="6">PSN324</strain>
    </source>
</reference>
<dbReference type="Proteomes" id="UP001321749">
    <property type="component" value="Unassembled WGS sequence"/>
</dbReference>
<feature type="transmembrane region" description="Helical" evidence="5">
    <location>
        <begin position="149"/>
        <end position="166"/>
    </location>
</feature>
<sequence length="171" mass="18889">MASLAVSLGLRAADPLTNLVGIPNYAPAYLAFHFVWAYGILSSRTLKQWYKLDHQESPRYDLVKYGEAAVKSGKITKRQLNMMQRCESASANSVENYTFFLGAIGFATFSGVDRQTVNYWGLMYTAARIAYGAAYVLIEDRKVALVRGLLWWAGNAACFALLWAAGGKLNA</sequence>
<dbReference type="Pfam" id="PF01124">
    <property type="entry name" value="MAPEG"/>
    <property type="match status" value="1"/>
</dbReference>
<proteinExistence type="predicted"/>
<evidence type="ECO:0000256" key="5">
    <source>
        <dbReference type="SAM" id="Phobius"/>
    </source>
</evidence>
<feature type="transmembrane region" description="Helical" evidence="5">
    <location>
        <begin position="118"/>
        <end position="137"/>
    </location>
</feature>
<accession>A0AAV9H8U2</accession>
<evidence type="ECO:0000313" key="6">
    <source>
        <dbReference type="EMBL" id="KAK4456957.1"/>
    </source>
</evidence>
<dbReference type="EMBL" id="MU865147">
    <property type="protein sequence ID" value="KAK4456957.1"/>
    <property type="molecule type" value="Genomic_DNA"/>
</dbReference>
<evidence type="ECO:0000256" key="4">
    <source>
        <dbReference type="ARBA" id="ARBA00023136"/>
    </source>
</evidence>
<dbReference type="AlphaFoldDB" id="A0AAV9H8U2"/>
<evidence type="ECO:0000313" key="7">
    <source>
        <dbReference type="Proteomes" id="UP001321749"/>
    </source>
</evidence>
<dbReference type="GO" id="GO:0016020">
    <property type="term" value="C:membrane"/>
    <property type="evidence" value="ECO:0007669"/>
    <property type="project" value="UniProtKB-SubCell"/>
</dbReference>
<protein>
    <submittedName>
        <fullName evidence="6">Uncharacterized protein</fullName>
    </submittedName>
</protein>
<comment type="caution">
    <text evidence="6">The sequence shown here is derived from an EMBL/GenBank/DDBJ whole genome shotgun (WGS) entry which is preliminary data.</text>
</comment>
<reference evidence="6" key="2">
    <citation type="submission" date="2023-06" db="EMBL/GenBank/DDBJ databases">
        <authorList>
            <consortium name="Lawrence Berkeley National Laboratory"/>
            <person name="Mondo S.J."/>
            <person name="Hensen N."/>
            <person name="Bonometti L."/>
            <person name="Westerberg I."/>
            <person name="Brannstrom I.O."/>
            <person name="Guillou S."/>
            <person name="Cros-Aarteil S."/>
            <person name="Calhoun S."/>
            <person name="Haridas S."/>
            <person name="Kuo A."/>
            <person name="Pangilinan J."/>
            <person name="Riley R."/>
            <person name="Labutti K."/>
            <person name="Andreopoulos B."/>
            <person name="Lipzen A."/>
            <person name="Chen C."/>
            <person name="Yanf M."/>
            <person name="Daum C."/>
            <person name="Ng V."/>
            <person name="Clum A."/>
            <person name="Steindorff A."/>
            <person name="Ohm R."/>
            <person name="Martin F."/>
            <person name="Silar P."/>
            <person name="Natvig D."/>
            <person name="Lalanne C."/>
            <person name="Gautier V."/>
            <person name="Ament-Velasquez S.L."/>
            <person name="Kruys A."/>
            <person name="Hutchinson M.I."/>
            <person name="Powell A.J."/>
            <person name="Barry K."/>
            <person name="Miller A.N."/>
            <person name="Grigoriev I.V."/>
            <person name="Debuchy R."/>
            <person name="Gladieux P."/>
            <person name="Thoren M.H."/>
            <person name="Johannesson H."/>
        </authorList>
    </citation>
    <scope>NUCLEOTIDE SEQUENCE</scope>
    <source>
        <strain evidence="6">PSN324</strain>
    </source>
</reference>
<dbReference type="Gene3D" id="1.20.120.550">
    <property type="entry name" value="Membrane associated eicosanoid/glutathione metabolism-like domain"/>
    <property type="match status" value="1"/>
</dbReference>
<dbReference type="InterPro" id="IPR001129">
    <property type="entry name" value="Membr-assoc_MAPEG"/>
</dbReference>
<keyword evidence="7" id="KW-1185">Reference proteome</keyword>
<feature type="transmembrane region" description="Helical" evidence="5">
    <location>
        <begin position="25"/>
        <end position="41"/>
    </location>
</feature>
<organism evidence="6 7">
    <name type="scientific">Cladorrhinum samala</name>
    <dbReference type="NCBI Taxonomy" id="585594"/>
    <lineage>
        <taxon>Eukaryota</taxon>
        <taxon>Fungi</taxon>
        <taxon>Dikarya</taxon>
        <taxon>Ascomycota</taxon>
        <taxon>Pezizomycotina</taxon>
        <taxon>Sordariomycetes</taxon>
        <taxon>Sordariomycetidae</taxon>
        <taxon>Sordariales</taxon>
        <taxon>Podosporaceae</taxon>
        <taxon>Cladorrhinum</taxon>
    </lineage>
</organism>
<keyword evidence="3 5" id="KW-1133">Transmembrane helix</keyword>
<feature type="transmembrane region" description="Helical" evidence="5">
    <location>
        <begin position="94"/>
        <end position="112"/>
    </location>
</feature>
<dbReference type="SUPFAM" id="SSF161084">
    <property type="entry name" value="MAPEG domain-like"/>
    <property type="match status" value="1"/>
</dbReference>
<evidence type="ECO:0000256" key="2">
    <source>
        <dbReference type="ARBA" id="ARBA00022692"/>
    </source>
</evidence>
<keyword evidence="2 5" id="KW-0812">Transmembrane</keyword>
<gene>
    <name evidence="6" type="ORF">QBC42DRAFT_280158</name>
</gene>
<evidence type="ECO:0000256" key="1">
    <source>
        <dbReference type="ARBA" id="ARBA00004370"/>
    </source>
</evidence>
<dbReference type="InterPro" id="IPR023352">
    <property type="entry name" value="MAPEG-like_dom_sf"/>
</dbReference>
<evidence type="ECO:0000256" key="3">
    <source>
        <dbReference type="ARBA" id="ARBA00022989"/>
    </source>
</evidence>
<keyword evidence="4 5" id="KW-0472">Membrane</keyword>
<dbReference type="PANTHER" id="PTHR35371">
    <property type="entry name" value="INNER MEMBRANE PROTEIN"/>
    <property type="match status" value="1"/>
</dbReference>
<name>A0AAV9H8U2_9PEZI</name>